<evidence type="ECO:0000256" key="1">
    <source>
        <dbReference type="SAM" id="Coils"/>
    </source>
</evidence>
<dbReference type="EMBL" id="GAIX01007829">
    <property type="protein sequence ID" value="JAA84731.1"/>
    <property type="molecule type" value="Transcribed_RNA"/>
</dbReference>
<reference evidence="2" key="2">
    <citation type="submission" date="2013-05" db="EMBL/GenBank/DDBJ databases">
        <authorList>
            <person name="Carter J.-M."/>
            <person name="Baker S.C."/>
            <person name="Pink R."/>
            <person name="Carter D.R.F."/>
            <person name="Collins A."/>
            <person name="Tomlin J."/>
            <person name="Gibbs M."/>
            <person name="Breuker C.J."/>
        </authorList>
    </citation>
    <scope>NUCLEOTIDE SEQUENCE</scope>
    <source>
        <tissue evidence="2">Ovary</tissue>
    </source>
</reference>
<evidence type="ECO:0000313" key="2">
    <source>
        <dbReference type="EMBL" id="JAA84731.1"/>
    </source>
</evidence>
<name>S4P047_9NEOP</name>
<feature type="non-terminal residue" evidence="2">
    <location>
        <position position="1"/>
    </location>
</feature>
<accession>S4P047</accession>
<organism evidence="2">
    <name type="scientific">Pararge aegeria</name>
    <name type="common">speckled wood butterfly</name>
    <dbReference type="NCBI Taxonomy" id="116150"/>
    <lineage>
        <taxon>Eukaryota</taxon>
        <taxon>Metazoa</taxon>
        <taxon>Ecdysozoa</taxon>
        <taxon>Arthropoda</taxon>
        <taxon>Hexapoda</taxon>
        <taxon>Insecta</taxon>
        <taxon>Pterygota</taxon>
        <taxon>Neoptera</taxon>
        <taxon>Endopterygota</taxon>
        <taxon>Lepidoptera</taxon>
        <taxon>Glossata</taxon>
        <taxon>Ditrysia</taxon>
        <taxon>Papilionoidea</taxon>
        <taxon>Nymphalidae</taxon>
        <taxon>Satyrinae</taxon>
        <taxon>Satyrini</taxon>
        <taxon>Parargina</taxon>
        <taxon>Pararge</taxon>
    </lineage>
</organism>
<sequence>TLLKKFYSQREKWEQNEVVLLTAKEECKQACINYQDTLEKCAHLEKELDLLSKQNAELDSKCILSQSQYEGMKSHANQLELLVKEQESVIEALKIEKHLEKNNSHDHEDNLSSIQKENKALLKHLSLIKDIALGKKKLRERH</sequence>
<dbReference type="AlphaFoldDB" id="S4P047"/>
<feature type="non-terminal residue" evidence="2">
    <location>
        <position position="142"/>
    </location>
</feature>
<feature type="coiled-coil region" evidence="1">
    <location>
        <begin position="34"/>
        <end position="103"/>
    </location>
</feature>
<keyword evidence="1" id="KW-0175">Coiled coil</keyword>
<protein>
    <submittedName>
        <fullName evidence="2">Protein outspread</fullName>
    </submittedName>
</protein>
<proteinExistence type="predicted"/>
<reference evidence="2" key="1">
    <citation type="journal article" date="2013" name="BMC Genomics">
        <title>Unscrambling butterfly oogenesis.</title>
        <authorList>
            <person name="Carter J.M."/>
            <person name="Baker S.C."/>
            <person name="Pink R."/>
            <person name="Carter D.R."/>
            <person name="Collins A."/>
            <person name="Tomlin J."/>
            <person name="Gibbs M."/>
            <person name="Breuker C.J."/>
        </authorList>
    </citation>
    <scope>NUCLEOTIDE SEQUENCE</scope>
    <source>
        <tissue evidence="2">Ovary</tissue>
    </source>
</reference>